<dbReference type="EMBL" id="JANBUJ010004326">
    <property type="protein sequence ID" value="KAJ2757766.1"/>
    <property type="molecule type" value="Genomic_DNA"/>
</dbReference>
<feature type="non-terminal residue" evidence="1">
    <location>
        <position position="1"/>
    </location>
</feature>
<protein>
    <submittedName>
        <fullName evidence="1">Uncharacterized protein</fullName>
    </submittedName>
</protein>
<keyword evidence="2" id="KW-1185">Reference proteome</keyword>
<evidence type="ECO:0000313" key="2">
    <source>
        <dbReference type="Proteomes" id="UP001140234"/>
    </source>
</evidence>
<reference evidence="1" key="1">
    <citation type="submission" date="2022-07" db="EMBL/GenBank/DDBJ databases">
        <title>Phylogenomic reconstructions and comparative analyses of Kickxellomycotina fungi.</title>
        <authorList>
            <person name="Reynolds N.K."/>
            <person name="Stajich J.E."/>
            <person name="Barry K."/>
            <person name="Grigoriev I.V."/>
            <person name="Crous P."/>
            <person name="Smith M.E."/>
        </authorList>
    </citation>
    <scope>NUCLEOTIDE SEQUENCE</scope>
    <source>
        <strain evidence="1">CBS 109366</strain>
    </source>
</reference>
<sequence>RVCRDVLVGDHAPARRICAGGRAEQARRCAHDGVVAALQGGHQPARRAAGKHARCDVCQYVDLERGRAGAVLLADPAHPAHAACQQHIRPVSDHGHRAGVQRRRHGVAHLVAAKHHCHRHHAPGAVVARVVCRVSARVPRLRRRHLAAAARRLPPDALDAAHPPGALHQRAPEPPPDLRVRCGCRHHPAVVLRVEPGLGLWRHGHRGHHPAGAAVWLPQGAEQGGFQQLSVDRRRARHGRRRAGPRRGLERTAARAGRPDRGAGRRPAAVWRAVRVLRPGPGRLHLHLAHRRRPHHPAHCRRGRRPLARPPQPPARHGRRADGLGRHG</sequence>
<accession>A0ACC1JI27</accession>
<name>A0ACC1JI27_9FUNG</name>
<proteinExistence type="predicted"/>
<organism evidence="1 2">
    <name type="scientific">Coemansia nantahalensis</name>
    <dbReference type="NCBI Taxonomy" id="2789366"/>
    <lineage>
        <taxon>Eukaryota</taxon>
        <taxon>Fungi</taxon>
        <taxon>Fungi incertae sedis</taxon>
        <taxon>Zoopagomycota</taxon>
        <taxon>Kickxellomycotina</taxon>
        <taxon>Kickxellomycetes</taxon>
        <taxon>Kickxellales</taxon>
        <taxon>Kickxellaceae</taxon>
        <taxon>Coemansia</taxon>
    </lineage>
</organism>
<comment type="caution">
    <text evidence="1">The sequence shown here is derived from an EMBL/GenBank/DDBJ whole genome shotgun (WGS) entry which is preliminary data.</text>
</comment>
<evidence type="ECO:0000313" key="1">
    <source>
        <dbReference type="EMBL" id="KAJ2757766.1"/>
    </source>
</evidence>
<feature type="non-terminal residue" evidence="1">
    <location>
        <position position="328"/>
    </location>
</feature>
<gene>
    <name evidence="1" type="ORF">IWQ57_007007</name>
</gene>
<dbReference type="Proteomes" id="UP001140234">
    <property type="component" value="Unassembled WGS sequence"/>
</dbReference>